<dbReference type="RefSeq" id="WP_345705249.1">
    <property type="nucleotide sequence ID" value="NZ_BAABKV010000001.1"/>
</dbReference>
<dbReference type="EMBL" id="JBHTAJ010000022">
    <property type="protein sequence ID" value="MFC7180651.1"/>
    <property type="molecule type" value="Genomic_DNA"/>
</dbReference>
<evidence type="ECO:0000259" key="1">
    <source>
        <dbReference type="Pfam" id="PF01636"/>
    </source>
</evidence>
<name>A0ABW2FTU1_9ACTN</name>
<dbReference type="InterPro" id="IPR011009">
    <property type="entry name" value="Kinase-like_dom_sf"/>
</dbReference>
<accession>A0ABW2FTU1</accession>
<evidence type="ECO:0000313" key="3">
    <source>
        <dbReference type="Proteomes" id="UP001596435"/>
    </source>
</evidence>
<protein>
    <submittedName>
        <fullName evidence="2">Phosphotransferase enzyme family protein</fullName>
    </submittedName>
</protein>
<feature type="domain" description="Aminoglycoside phosphotransferase" evidence="1">
    <location>
        <begin position="113"/>
        <end position="185"/>
    </location>
</feature>
<dbReference type="SUPFAM" id="SSF56112">
    <property type="entry name" value="Protein kinase-like (PK-like)"/>
    <property type="match status" value="1"/>
</dbReference>
<comment type="caution">
    <text evidence="2">The sequence shown here is derived from an EMBL/GenBank/DDBJ whole genome shotgun (WGS) entry which is preliminary data.</text>
</comment>
<reference evidence="3" key="1">
    <citation type="journal article" date="2019" name="Int. J. Syst. Evol. Microbiol.">
        <title>The Global Catalogue of Microorganisms (GCM) 10K type strain sequencing project: providing services to taxonomists for standard genome sequencing and annotation.</title>
        <authorList>
            <consortium name="The Broad Institute Genomics Platform"/>
            <consortium name="The Broad Institute Genome Sequencing Center for Infectious Disease"/>
            <person name="Wu L."/>
            <person name="Ma J."/>
        </authorList>
    </citation>
    <scope>NUCLEOTIDE SEQUENCE [LARGE SCALE GENOMIC DNA]</scope>
    <source>
        <strain evidence="3">CGMCC 1.12859</strain>
    </source>
</reference>
<dbReference type="InterPro" id="IPR002575">
    <property type="entry name" value="Aminoglycoside_PTrfase"/>
</dbReference>
<gene>
    <name evidence="2" type="ORF">ACFQMG_13915</name>
</gene>
<evidence type="ECO:0000313" key="2">
    <source>
        <dbReference type="EMBL" id="MFC7180651.1"/>
    </source>
</evidence>
<keyword evidence="3" id="KW-1185">Reference proteome</keyword>
<dbReference type="Pfam" id="PF01636">
    <property type="entry name" value="APH"/>
    <property type="match status" value="1"/>
</dbReference>
<proteinExistence type="predicted"/>
<organism evidence="2 3">
    <name type="scientific">Kitasatospora paranensis</name>
    <dbReference type="NCBI Taxonomy" id="258053"/>
    <lineage>
        <taxon>Bacteria</taxon>
        <taxon>Bacillati</taxon>
        <taxon>Actinomycetota</taxon>
        <taxon>Actinomycetes</taxon>
        <taxon>Kitasatosporales</taxon>
        <taxon>Streptomycetaceae</taxon>
        <taxon>Kitasatospora</taxon>
    </lineage>
</organism>
<dbReference type="Proteomes" id="UP001596435">
    <property type="component" value="Unassembled WGS sequence"/>
</dbReference>
<dbReference type="Gene3D" id="3.90.1200.10">
    <property type="match status" value="1"/>
</dbReference>
<sequence length="262" mass="27835">MRGTDREVLAGGGVNEVVRIGTTVRRPTGPWSPQVHALLRHLREQGFTAAPSVRDVTADGFEILDFLPGEVSNYPATPAAASVQALLGAAGLLRAFHDATAGSALTAATGWMLPARTPAEVVCHGDFAPHNCVLDGHRAVGIIDFDTAHPGPRLWDVAYAVYRWAPITAPGNADGFGTADEQARRTRLFCDRYGLDAEARAGLVDAVTARLHALVDFMHEQAAASSAAFASHLAAGHHRQYLGDAAYLAEQRALFEEHLTAG</sequence>